<dbReference type="AlphaFoldDB" id="A0A0F8Z2L0"/>
<name>A0A0F8Z2L0_9ZZZZ</name>
<feature type="non-terminal residue" evidence="2">
    <location>
        <position position="1"/>
    </location>
</feature>
<organism evidence="2">
    <name type="scientific">marine sediment metagenome</name>
    <dbReference type="NCBI Taxonomy" id="412755"/>
    <lineage>
        <taxon>unclassified sequences</taxon>
        <taxon>metagenomes</taxon>
        <taxon>ecological metagenomes</taxon>
    </lineage>
</organism>
<gene>
    <name evidence="2" type="ORF">LCGC14_2747740</name>
</gene>
<evidence type="ECO:0000313" key="2">
    <source>
        <dbReference type="EMBL" id="KKK87982.1"/>
    </source>
</evidence>
<feature type="region of interest" description="Disordered" evidence="1">
    <location>
        <begin position="1"/>
        <end position="34"/>
    </location>
</feature>
<protein>
    <submittedName>
        <fullName evidence="2">Uncharacterized protein</fullName>
    </submittedName>
</protein>
<evidence type="ECO:0000256" key="1">
    <source>
        <dbReference type="SAM" id="MobiDB-lite"/>
    </source>
</evidence>
<reference evidence="2" key="1">
    <citation type="journal article" date="2015" name="Nature">
        <title>Complex archaea that bridge the gap between prokaryotes and eukaryotes.</title>
        <authorList>
            <person name="Spang A."/>
            <person name="Saw J.H."/>
            <person name="Jorgensen S.L."/>
            <person name="Zaremba-Niedzwiedzka K."/>
            <person name="Martijn J."/>
            <person name="Lind A.E."/>
            <person name="van Eijk R."/>
            <person name="Schleper C."/>
            <person name="Guy L."/>
            <person name="Ettema T.J."/>
        </authorList>
    </citation>
    <scope>NUCLEOTIDE SEQUENCE</scope>
</reference>
<dbReference type="EMBL" id="LAZR01050159">
    <property type="protein sequence ID" value="KKK87982.1"/>
    <property type="molecule type" value="Genomic_DNA"/>
</dbReference>
<sequence>IKQGQKGKFMSIAFTPKDEQANPVDSDLDQDIPF</sequence>
<comment type="caution">
    <text evidence="2">The sequence shown here is derived from an EMBL/GenBank/DDBJ whole genome shotgun (WGS) entry which is preliminary data.</text>
</comment>
<accession>A0A0F8Z2L0</accession>
<proteinExistence type="predicted"/>